<feature type="compositionally biased region" description="Basic and acidic residues" evidence="1">
    <location>
        <begin position="224"/>
        <end position="244"/>
    </location>
</feature>
<proteinExistence type="predicted"/>
<dbReference type="InterPro" id="IPR050275">
    <property type="entry name" value="PGM_Phosphatase"/>
</dbReference>
<feature type="region of interest" description="Disordered" evidence="1">
    <location>
        <begin position="206"/>
        <end position="244"/>
    </location>
</feature>
<dbReference type="GO" id="GO:0005737">
    <property type="term" value="C:cytoplasm"/>
    <property type="evidence" value="ECO:0007669"/>
    <property type="project" value="TreeGrafter"/>
</dbReference>
<protein>
    <submittedName>
        <fullName evidence="2">Phosphoglycerate mutase family protein-like protein</fullName>
    </submittedName>
</protein>
<dbReference type="PANTHER" id="PTHR48100">
    <property type="entry name" value="BROAD-SPECIFICITY PHOSPHATASE YOR283W-RELATED"/>
    <property type="match status" value="1"/>
</dbReference>
<name>A0A6A6V5R2_9PLEO</name>
<dbReference type="OrthoDB" id="496981at2759"/>
<organism evidence="2 3">
    <name type="scientific">Sporormia fimetaria CBS 119925</name>
    <dbReference type="NCBI Taxonomy" id="1340428"/>
    <lineage>
        <taxon>Eukaryota</taxon>
        <taxon>Fungi</taxon>
        <taxon>Dikarya</taxon>
        <taxon>Ascomycota</taxon>
        <taxon>Pezizomycotina</taxon>
        <taxon>Dothideomycetes</taxon>
        <taxon>Pleosporomycetidae</taxon>
        <taxon>Pleosporales</taxon>
        <taxon>Sporormiaceae</taxon>
        <taxon>Sporormia</taxon>
    </lineage>
</organism>
<evidence type="ECO:0000313" key="3">
    <source>
        <dbReference type="Proteomes" id="UP000799440"/>
    </source>
</evidence>
<dbReference type="InterPro" id="IPR013078">
    <property type="entry name" value="His_Pase_superF_clade-1"/>
</dbReference>
<accession>A0A6A6V5R2</accession>
<dbReference type="SMART" id="SM00855">
    <property type="entry name" value="PGAM"/>
    <property type="match status" value="1"/>
</dbReference>
<dbReference type="AlphaFoldDB" id="A0A6A6V5R2"/>
<keyword evidence="3" id="KW-1185">Reference proteome</keyword>
<sequence length="244" mass="27868">MSPRLYLVRHAQGFHNSTRDLTLLDPVLTEKGKGQCRDLRNSFQHHSEIDLVLTSPLRRTIQTAALSFGPTLSRDIPFVAVPEAQEVGHHRSDTGLAPSELQKELDTLFANDALDFDIKKLNLDAVKEGWNGKTGYWAWDRTAISKRAADLRSWIFNRPEERILLVTHGAFLHFLTEDWDVRDPMNSTAYHNCELREFVFTAESTEEDAHLAETTESKRRRGKTEHEQDPHILADLRGSVEGEQ</sequence>
<dbReference type="Pfam" id="PF00300">
    <property type="entry name" value="His_Phos_1"/>
    <property type="match status" value="1"/>
</dbReference>
<dbReference type="Proteomes" id="UP000799440">
    <property type="component" value="Unassembled WGS sequence"/>
</dbReference>
<dbReference type="PANTHER" id="PTHR48100:SF54">
    <property type="entry name" value="PHOSPHATASE SPAC5H10.03-RELATED"/>
    <property type="match status" value="1"/>
</dbReference>
<dbReference type="EMBL" id="MU006587">
    <property type="protein sequence ID" value="KAF2744651.1"/>
    <property type="molecule type" value="Genomic_DNA"/>
</dbReference>
<gene>
    <name evidence="2" type="ORF">M011DRAFT_408205</name>
</gene>
<feature type="compositionally biased region" description="Basic and acidic residues" evidence="1">
    <location>
        <begin position="207"/>
        <end position="217"/>
    </location>
</feature>
<dbReference type="Gene3D" id="3.40.50.1240">
    <property type="entry name" value="Phosphoglycerate mutase-like"/>
    <property type="match status" value="1"/>
</dbReference>
<evidence type="ECO:0000256" key="1">
    <source>
        <dbReference type="SAM" id="MobiDB-lite"/>
    </source>
</evidence>
<dbReference type="GO" id="GO:0016791">
    <property type="term" value="F:phosphatase activity"/>
    <property type="evidence" value="ECO:0007669"/>
    <property type="project" value="TreeGrafter"/>
</dbReference>
<dbReference type="InterPro" id="IPR029033">
    <property type="entry name" value="His_PPase_superfam"/>
</dbReference>
<dbReference type="SUPFAM" id="SSF53254">
    <property type="entry name" value="Phosphoglycerate mutase-like"/>
    <property type="match status" value="1"/>
</dbReference>
<evidence type="ECO:0000313" key="2">
    <source>
        <dbReference type="EMBL" id="KAF2744651.1"/>
    </source>
</evidence>
<dbReference type="CDD" id="cd07067">
    <property type="entry name" value="HP_PGM_like"/>
    <property type="match status" value="1"/>
</dbReference>
<reference evidence="2" key="1">
    <citation type="journal article" date="2020" name="Stud. Mycol.">
        <title>101 Dothideomycetes genomes: a test case for predicting lifestyles and emergence of pathogens.</title>
        <authorList>
            <person name="Haridas S."/>
            <person name="Albert R."/>
            <person name="Binder M."/>
            <person name="Bloem J."/>
            <person name="Labutti K."/>
            <person name="Salamov A."/>
            <person name="Andreopoulos B."/>
            <person name="Baker S."/>
            <person name="Barry K."/>
            <person name="Bills G."/>
            <person name="Bluhm B."/>
            <person name="Cannon C."/>
            <person name="Castanera R."/>
            <person name="Culley D."/>
            <person name="Daum C."/>
            <person name="Ezra D."/>
            <person name="Gonzalez J."/>
            <person name="Henrissat B."/>
            <person name="Kuo A."/>
            <person name="Liang C."/>
            <person name="Lipzen A."/>
            <person name="Lutzoni F."/>
            <person name="Magnuson J."/>
            <person name="Mondo S."/>
            <person name="Nolan M."/>
            <person name="Ohm R."/>
            <person name="Pangilinan J."/>
            <person name="Park H.-J."/>
            <person name="Ramirez L."/>
            <person name="Alfaro M."/>
            <person name="Sun H."/>
            <person name="Tritt A."/>
            <person name="Yoshinaga Y."/>
            <person name="Zwiers L.-H."/>
            <person name="Turgeon B."/>
            <person name="Goodwin S."/>
            <person name="Spatafora J."/>
            <person name="Crous P."/>
            <person name="Grigoriev I."/>
        </authorList>
    </citation>
    <scope>NUCLEOTIDE SEQUENCE</scope>
    <source>
        <strain evidence="2">CBS 119925</strain>
    </source>
</reference>